<feature type="transmembrane region" description="Helical" evidence="1">
    <location>
        <begin position="137"/>
        <end position="154"/>
    </location>
</feature>
<proteinExistence type="predicted"/>
<protein>
    <submittedName>
        <fullName evidence="3">Teicoplanin resistance protein VanZ</fullName>
    </submittedName>
</protein>
<dbReference type="AlphaFoldDB" id="A0A163LRZ2"/>
<keyword evidence="1" id="KW-0812">Transmembrane</keyword>
<evidence type="ECO:0000259" key="2">
    <source>
        <dbReference type="Pfam" id="PF04892"/>
    </source>
</evidence>
<dbReference type="Proteomes" id="UP000076796">
    <property type="component" value="Unassembled WGS sequence"/>
</dbReference>
<dbReference type="GeneID" id="97556066"/>
<reference evidence="3" key="1">
    <citation type="journal article" date="2016" name="Genome Announc.">
        <title>Draft genomes of two strains of Paenibacillus glucanolyticus with capability to degrade lignocellulose.</title>
        <authorList>
            <person name="Mathews S.L."/>
            <person name="Pawlak J."/>
            <person name="Grunden A.M."/>
        </authorList>
    </citation>
    <scope>NUCLEOTIDE SEQUENCE [LARGE SCALE GENOMIC DNA]</scope>
    <source>
        <strain evidence="3">SLM1</strain>
    </source>
</reference>
<keyword evidence="1" id="KW-0472">Membrane</keyword>
<dbReference type="InterPro" id="IPR053150">
    <property type="entry name" value="Teicoplanin_resist-assoc"/>
</dbReference>
<dbReference type="PANTHER" id="PTHR36834">
    <property type="entry name" value="MEMBRANE PROTEIN-RELATED"/>
    <property type="match status" value="1"/>
</dbReference>
<feature type="transmembrane region" description="Helical" evidence="1">
    <location>
        <begin position="7"/>
        <end position="26"/>
    </location>
</feature>
<accession>A0A163LRZ2</accession>
<evidence type="ECO:0000313" key="3">
    <source>
        <dbReference type="EMBL" id="KZS48403.1"/>
    </source>
</evidence>
<dbReference type="Pfam" id="PF04892">
    <property type="entry name" value="VanZ"/>
    <property type="match status" value="1"/>
</dbReference>
<gene>
    <name evidence="3" type="ORF">AWU65_21930</name>
</gene>
<name>A0A163LRZ2_9BACL</name>
<dbReference type="EMBL" id="LWMH01000001">
    <property type="protein sequence ID" value="KZS48403.1"/>
    <property type="molecule type" value="Genomic_DNA"/>
</dbReference>
<dbReference type="PANTHER" id="PTHR36834:SF1">
    <property type="entry name" value="INTEGRAL MEMBRANE PROTEIN"/>
    <property type="match status" value="1"/>
</dbReference>
<comment type="caution">
    <text evidence="3">The sequence shown here is derived from an EMBL/GenBank/DDBJ whole genome shotgun (WGS) entry which is preliminary data.</text>
</comment>
<feature type="domain" description="VanZ-like" evidence="2">
    <location>
        <begin position="14"/>
        <end position="155"/>
    </location>
</feature>
<sequence length="180" mass="20321">MKQPHKWIILGLYVVYLYVLVKVILFKFGSVDISFLWQQLQRTMDNPEYMQARLQFANFTPFESINQNMKRLPSPHDVMNLFGNIAIFMPNGIWIGLMIRSKFLGFFGSFLISLGLSLGLECSQIVFSMGSFDVDDLILNTAGGVLGYGLYVIFRSIYAGLSVFSAGTPDDLHTVNKSKP</sequence>
<keyword evidence="1" id="KW-1133">Transmembrane helix</keyword>
<dbReference type="InterPro" id="IPR006976">
    <property type="entry name" value="VanZ-like"/>
</dbReference>
<feature type="transmembrane region" description="Helical" evidence="1">
    <location>
        <begin position="78"/>
        <end position="99"/>
    </location>
</feature>
<feature type="transmembrane region" description="Helical" evidence="1">
    <location>
        <begin position="106"/>
        <end position="131"/>
    </location>
</feature>
<evidence type="ECO:0000256" key="1">
    <source>
        <dbReference type="SAM" id="Phobius"/>
    </source>
</evidence>
<dbReference type="RefSeq" id="WP_063479310.1">
    <property type="nucleotide sequence ID" value="NZ_CP147845.1"/>
</dbReference>
<organism evidence="3 4">
    <name type="scientific">Paenibacillus glucanolyticus</name>
    <dbReference type="NCBI Taxonomy" id="59843"/>
    <lineage>
        <taxon>Bacteria</taxon>
        <taxon>Bacillati</taxon>
        <taxon>Bacillota</taxon>
        <taxon>Bacilli</taxon>
        <taxon>Bacillales</taxon>
        <taxon>Paenibacillaceae</taxon>
        <taxon>Paenibacillus</taxon>
    </lineage>
</organism>
<evidence type="ECO:0000313" key="4">
    <source>
        <dbReference type="Proteomes" id="UP000076796"/>
    </source>
</evidence>
<dbReference type="OrthoDB" id="4822551at2"/>
<keyword evidence="4" id="KW-1185">Reference proteome</keyword>